<dbReference type="Gene3D" id="1.20.1740.10">
    <property type="entry name" value="Amino acid/polyamine transporter I"/>
    <property type="match status" value="1"/>
</dbReference>
<feature type="transmembrane region" description="Helical" evidence="6">
    <location>
        <begin position="383"/>
        <end position="404"/>
    </location>
</feature>
<feature type="transmembrane region" description="Helical" evidence="6">
    <location>
        <begin position="492"/>
        <end position="513"/>
    </location>
</feature>
<evidence type="ECO:0000256" key="3">
    <source>
        <dbReference type="ARBA" id="ARBA00022970"/>
    </source>
</evidence>
<evidence type="ECO:0000256" key="4">
    <source>
        <dbReference type="ARBA" id="ARBA00022989"/>
    </source>
</evidence>
<keyword evidence="4 6" id="KW-1133">Transmembrane helix</keyword>
<dbReference type="Ensembl" id="ENSAZOT00000017787.1">
    <property type="protein sequence ID" value="ENSAZOP00000016540.1"/>
    <property type="gene ID" value="ENSAZOG00000010802.1"/>
</dbReference>
<feature type="transmembrane region" description="Helical" evidence="6">
    <location>
        <begin position="65"/>
        <end position="85"/>
    </location>
</feature>
<comment type="subcellular location">
    <subcellularLocation>
        <location evidence="1">Membrane</location>
        <topology evidence="1">Multi-pass membrane protein</topology>
    </subcellularLocation>
</comment>
<feature type="transmembrane region" description="Helical" evidence="6">
    <location>
        <begin position="192"/>
        <end position="210"/>
    </location>
</feature>
<evidence type="ECO:0000256" key="5">
    <source>
        <dbReference type="ARBA" id="ARBA00023136"/>
    </source>
</evidence>
<name>A0A8B9ZU87_9AVES</name>
<dbReference type="PIRSF" id="PIRSF006060">
    <property type="entry name" value="AA_transporter"/>
    <property type="match status" value="1"/>
</dbReference>
<keyword evidence="5 6" id="KW-0472">Membrane</keyword>
<evidence type="ECO:0000313" key="7">
    <source>
        <dbReference type="Ensembl" id="ENSAZOP00000016540.1"/>
    </source>
</evidence>
<evidence type="ECO:0000256" key="2">
    <source>
        <dbReference type="ARBA" id="ARBA00022692"/>
    </source>
</evidence>
<keyword evidence="8" id="KW-1185">Reference proteome</keyword>
<feature type="transmembrane region" description="Helical" evidence="6">
    <location>
        <begin position="97"/>
        <end position="123"/>
    </location>
</feature>
<keyword evidence="3" id="KW-0813">Transport</keyword>
<dbReference type="PANTHER" id="PTHR43243:SF20">
    <property type="entry name" value="CATIONIC AMINO ACID TRANSPORTER 3"/>
    <property type="match status" value="1"/>
</dbReference>
<feature type="transmembrane region" description="Helical" evidence="6">
    <location>
        <begin position="410"/>
        <end position="429"/>
    </location>
</feature>
<feature type="transmembrane region" description="Helical" evidence="6">
    <location>
        <begin position="254"/>
        <end position="275"/>
    </location>
</feature>
<feature type="transmembrane region" description="Helical" evidence="6">
    <location>
        <begin position="35"/>
        <end position="53"/>
    </location>
</feature>
<keyword evidence="3" id="KW-0029">Amino-acid transport</keyword>
<sequence length="650" mass="69732">MFGGKMSSVGKKLIRRRVVDLSSEETRFARCLSTLDLIALGVGSTLGAGVYVLAGEVAKDRAGPSIVLCFLVAALSSVLAGLCYAEFGARVPKTGSAYLYSYVTVGEIWAFTTGWNLILSYVIGTASVARAWSAAFDNIIGNHISTFFMNKTTVHVPGVLAERPDFFALILIALLTALLAFGVSESALVNKIFTAVNLLVLGFVIIAGFIKGNIKNWQLTEEDYHNLVSPDVSNETRIKEFGSGGFVPFKLEGILTGAATCFYAFVGFDCIATTGEEARNPQRSIPIGIIVSLLICFVAYFGVSAALTLMVPYFLLDKGSPLPEAFKAVGWEPARYAVAVGSLCALSTSLLGSMFPMPRVIYAMAEDGLLFKFLSSINSRTKTPLSATITSGLLAAVMAFLLELKDLVDLMSIGTLLAYSLVAVCVLILRYQSGQLNSPKAVEMLELNGNEEERVVMNPSITAMGTKEIEKPSLTTLFNPPSDTPTALSGRIVYTCVCVIATLITIICVVLTLKVNALKEANVGWISAVALLVVVLLVPTIIIWRQPQSNARLNFKVSAASGSLLSPSLWTRGWCRICQGLLLGFHHPEMPRAWSHSSVRRSPWSGSTQVAEHLQPQLGPSGTADVAPLVPCRYLSSRSCRSSASSLTSC</sequence>
<dbReference type="InterPro" id="IPR002293">
    <property type="entry name" value="AA/rel_permease1"/>
</dbReference>
<dbReference type="GO" id="GO:0015171">
    <property type="term" value="F:amino acid transmembrane transporter activity"/>
    <property type="evidence" value="ECO:0007669"/>
    <property type="project" value="TreeGrafter"/>
</dbReference>
<evidence type="ECO:0000256" key="6">
    <source>
        <dbReference type="SAM" id="Phobius"/>
    </source>
</evidence>
<dbReference type="Proteomes" id="UP000694549">
    <property type="component" value="Unplaced"/>
</dbReference>
<dbReference type="NCBIfam" id="TIGR00906">
    <property type="entry name" value="2A0303"/>
    <property type="match status" value="1"/>
</dbReference>
<feature type="transmembrane region" description="Helical" evidence="6">
    <location>
        <begin position="166"/>
        <end position="183"/>
    </location>
</feature>
<protein>
    <submittedName>
        <fullName evidence="7">Solute carrier family 7 member 3</fullName>
    </submittedName>
</protein>
<dbReference type="Pfam" id="PF13520">
    <property type="entry name" value="AA_permease_2"/>
    <property type="match status" value="1"/>
</dbReference>
<dbReference type="InterPro" id="IPR004755">
    <property type="entry name" value="Cat_AA_permease"/>
</dbReference>
<accession>A0A8B9ZU87</accession>
<feature type="transmembrane region" description="Helical" evidence="6">
    <location>
        <begin position="525"/>
        <end position="544"/>
    </location>
</feature>
<feature type="transmembrane region" description="Helical" evidence="6">
    <location>
        <begin position="336"/>
        <end position="362"/>
    </location>
</feature>
<keyword evidence="2 6" id="KW-0812">Transmembrane</keyword>
<evidence type="ECO:0000256" key="1">
    <source>
        <dbReference type="ARBA" id="ARBA00004141"/>
    </source>
</evidence>
<reference evidence="7" key="1">
    <citation type="submission" date="2025-08" db="UniProtKB">
        <authorList>
            <consortium name="Ensembl"/>
        </authorList>
    </citation>
    <scope>IDENTIFICATION</scope>
</reference>
<dbReference type="GO" id="GO:0005886">
    <property type="term" value="C:plasma membrane"/>
    <property type="evidence" value="ECO:0007669"/>
    <property type="project" value="TreeGrafter"/>
</dbReference>
<feature type="transmembrane region" description="Helical" evidence="6">
    <location>
        <begin position="287"/>
        <end position="316"/>
    </location>
</feature>
<proteinExistence type="predicted"/>
<dbReference type="AlphaFoldDB" id="A0A8B9ZU87"/>
<dbReference type="PANTHER" id="PTHR43243">
    <property type="entry name" value="INNER MEMBRANE TRANSPORTER YGJI-RELATED"/>
    <property type="match status" value="1"/>
</dbReference>
<reference evidence="7" key="2">
    <citation type="submission" date="2025-09" db="UniProtKB">
        <authorList>
            <consortium name="Ensembl"/>
        </authorList>
    </citation>
    <scope>IDENTIFICATION</scope>
</reference>
<evidence type="ECO:0000313" key="8">
    <source>
        <dbReference type="Proteomes" id="UP000694549"/>
    </source>
</evidence>
<organism evidence="7 8">
    <name type="scientific">Anas zonorhyncha</name>
    <name type="common">Eastern spot-billed duck</name>
    <dbReference type="NCBI Taxonomy" id="75864"/>
    <lineage>
        <taxon>Eukaryota</taxon>
        <taxon>Metazoa</taxon>
        <taxon>Chordata</taxon>
        <taxon>Craniata</taxon>
        <taxon>Vertebrata</taxon>
        <taxon>Euteleostomi</taxon>
        <taxon>Archelosauria</taxon>
        <taxon>Archosauria</taxon>
        <taxon>Dinosauria</taxon>
        <taxon>Saurischia</taxon>
        <taxon>Theropoda</taxon>
        <taxon>Coelurosauria</taxon>
        <taxon>Aves</taxon>
        <taxon>Neognathae</taxon>
        <taxon>Galloanserae</taxon>
        <taxon>Anseriformes</taxon>
        <taxon>Anatidae</taxon>
        <taxon>Anatinae</taxon>
        <taxon>Anas</taxon>
    </lineage>
</organism>